<feature type="domain" description="Protein kinase" evidence="12">
    <location>
        <begin position="15"/>
        <end position="303"/>
    </location>
</feature>
<evidence type="ECO:0000256" key="6">
    <source>
        <dbReference type="ARBA" id="ARBA00022777"/>
    </source>
</evidence>
<evidence type="ECO:0000256" key="8">
    <source>
        <dbReference type="ARBA" id="ARBA00047899"/>
    </source>
</evidence>
<evidence type="ECO:0000256" key="11">
    <source>
        <dbReference type="SAM" id="Phobius"/>
    </source>
</evidence>
<feature type="transmembrane region" description="Helical" evidence="11">
    <location>
        <begin position="435"/>
        <end position="458"/>
    </location>
</feature>
<dbReference type="PANTHER" id="PTHR43671">
    <property type="entry name" value="SERINE/THREONINE-PROTEIN KINASE NEK"/>
    <property type="match status" value="1"/>
</dbReference>
<keyword evidence="14" id="KW-1185">Reference proteome</keyword>
<protein>
    <recommendedName>
        <fullName evidence="2">non-specific serine/threonine protein kinase</fullName>
        <ecNumber evidence="2">2.7.11.1</ecNumber>
    </recommendedName>
</protein>
<feature type="transmembrane region" description="Helical" evidence="11">
    <location>
        <begin position="494"/>
        <end position="514"/>
    </location>
</feature>
<dbReference type="PROSITE" id="PS00108">
    <property type="entry name" value="PROTEIN_KINASE_ST"/>
    <property type="match status" value="1"/>
</dbReference>
<evidence type="ECO:0000256" key="7">
    <source>
        <dbReference type="ARBA" id="ARBA00022840"/>
    </source>
</evidence>
<keyword evidence="3 13" id="KW-0723">Serine/threonine-protein kinase</keyword>
<sequence length="640" mass="71845">MANTGQLSGQTLLGYQVGDKIGEGGFGTVYRVSKRNQSGEYVYALKHITLPSESQYHDVLSSMGGDYTKADNYFQSVLSDIMHEINILSSLTEKDSSHIVIYYDNEIEKQENPLRYDIYIRMEYMTPLTSHIRTREMRVSDVIELGLNILSALEVCHSNQIIHRDIKDDNIFVNRDGKYKLGDFGVAKLLKDSSRAASVKGTPAYIAPEVYLGKEKYNNAVDLYSLGIVLYKMLNFSRIPFLPDFPDHYEMEDVDIAIGKRLAGEIPELPVNAPQELGHVLVKAISSPLERFQDARSFKEALLNVRHRLSANELKRVINQHILQAPAGSADSRGSEGKPSMTPNMRDYEATVGAGARNSEAEPVLMGGGQEKQEKQEDYRNLFATEGVRPAPRSPKPVLNDEMRLQIDPAARLNALQTAGQSTRQVITPVSKRDFIWMIYSAPLVVILLAAILFYAVVPGIAGDVVSILTLMTGDIREIPGVEIAVKFFSLKMMLIRITFYLLFISFIVTLFMAGKQLQKKREPDSEGAVLRGRQAYIKIVEVGIFLDEAAVRIEANDIVAIKQKLKRIEEQLKIETDFGCGDSQVTECENEITEKLQSLLACIKGIAVDQYYNRNLQVIEQLIHSISSLLRVRRELSRK</sequence>
<dbReference type="PANTHER" id="PTHR43671:SF98">
    <property type="entry name" value="SERINE_THREONINE-PROTEIN KINASE NEK11"/>
    <property type="match status" value="1"/>
</dbReference>
<dbReference type="RefSeq" id="WP_377489986.1">
    <property type="nucleotide sequence ID" value="NZ_JBHMDO010000008.1"/>
</dbReference>
<accession>A0ABV5KLK0</accession>
<keyword evidence="7 10" id="KW-0067">ATP-binding</keyword>
<dbReference type="InterPro" id="IPR008271">
    <property type="entry name" value="Ser/Thr_kinase_AS"/>
</dbReference>
<comment type="similarity">
    <text evidence="1">Belongs to the protein kinase superfamily. NEK Ser/Thr protein kinase family. NIMA subfamily.</text>
</comment>
<keyword evidence="5 10" id="KW-0547">Nucleotide-binding</keyword>
<keyword evidence="11" id="KW-0812">Transmembrane</keyword>
<dbReference type="Pfam" id="PF00069">
    <property type="entry name" value="Pkinase"/>
    <property type="match status" value="1"/>
</dbReference>
<evidence type="ECO:0000256" key="5">
    <source>
        <dbReference type="ARBA" id="ARBA00022741"/>
    </source>
</evidence>
<evidence type="ECO:0000256" key="10">
    <source>
        <dbReference type="PROSITE-ProRule" id="PRU10141"/>
    </source>
</evidence>
<dbReference type="PROSITE" id="PS00107">
    <property type="entry name" value="PROTEIN_KINASE_ATP"/>
    <property type="match status" value="1"/>
</dbReference>
<evidence type="ECO:0000256" key="3">
    <source>
        <dbReference type="ARBA" id="ARBA00022527"/>
    </source>
</evidence>
<dbReference type="InterPro" id="IPR017441">
    <property type="entry name" value="Protein_kinase_ATP_BS"/>
</dbReference>
<evidence type="ECO:0000313" key="14">
    <source>
        <dbReference type="Proteomes" id="UP001589747"/>
    </source>
</evidence>
<dbReference type="Proteomes" id="UP001589747">
    <property type="component" value="Unassembled WGS sequence"/>
</dbReference>
<reference evidence="13 14" key="1">
    <citation type="submission" date="2024-09" db="EMBL/GenBank/DDBJ databases">
        <authorList>
            <person name="Sun Q."/>
            <person name="Mori K."/>
        </authorList>
    </citation>
    <scope>NUCLEOTIDE SEQUENCE [LARGE SCALE GENOMIC DNA]</scope>
    <source>
        <strain evidence="13 14">TISTR 2452</strain>
    </source>
</reference>
<feature type="binding site" evidence="10">
    <location>
        <position position="46"/>
    </location>
    <ligand>
        <name>ATP</name>
        <dbReference type="ChEBI" id="CHEBI:30616"/>
    </ligand>
</feature>
<dbReference type="Gene3D" id="1.10.510.10">
    <property type="entry name" value="Transferase(Phosphotransferase) domain 1"/>
    <property type="match status" value="1"/>
</dbReference>
<evidence type="ECO:0000259" key="12">
    <source>
        <dbReference type="PROSITE" id="PS50011"/>
    </source>
</evidence>
<comment type="caution">
    <text evidence="13">The sequence shown here is derived from an EMBL/GenBank/DDBJ whole genome shotgun (WGS) entry which is preliminary data.</text>
</comment>
<keyword evidence="6 13" id="KW-0418">Kinase</keyword>
<evidence type="ECO:0000313" key="13">
    <source>
        <dbReference type="EMBL" id="MFB9324997.1"/>
    </source>
</evidence>
<comment type="catalytic activity">
    <reaction evidence="8">
        <text>L-threonyl-[protein] + ATP = O-phospho-L-threonyl-[protein] + ADP + H(+)</text>
        <dbReference type="Rhea" id="RHEA:46608"/>
        <dbReference type="Rhea" id="RHEA-COMP:11060"/>
        <dbReference type="Rhea" id="RHEA-COMP:11605"/>
        <dbReference type="ChEBI" id="CHEBI:15378"/>
        <dbReference type="ChEBI" id="CHEBI:30013"/>
        <dbReference type="ChEBI" id="CHEBI:30616"/>
        <dbReference type="ChEBI" id="CHEBI:61977"/>
        <dbReference type="ChEBI" id="CHEBI:456216"/>
        <dbReference type="EC" id="2.7.11.1"/>
    </reaction>
</comment>
<dbReference type="PROSITE" id="PS50011">
    <property type="entry name" value="PROTEIN_KINASE_DOM"/>
    <property type="match status" value="1"/>
</dbReference>
<evidence type="ECO:0000256" key="9">
    <source>
        <dbReference type="ARBA" id="ARBA00048679"/>
    </source>
</evidence>
<dbReference type="EMBL" id="JBHMDO010000008">
    <property type="protein sequence ID" value="MFB9324997.1"/>
    <property type="molecule type" value="Genomic_DNA"/>
</dbReference>
<keyword evidence="11" id="KW-1133">Transmembrane helix</keyword>
<dbReference type="SUPFAM" id="SSF56112">
    <property type="entry name" value="Protein kinase-like (PK-like)"/>
    <property type="match status" value="1"/>
</dbReference>
<evidence type="ECO:0000256" key="2">
    <source>
        <dbReference type="ARBA" id="ARBA00012513"/>
    </source>
</evidence>
<dbReference type="CDD" id="cd14014">
    <property type="entry name" value="STKc_PknB_like"/>
    <property type="match status" value="1"/>
</dbReference>
<evidence type="ECO:0000256" key="4">
    <source>
        <dbReference type="ARBA" id="ARBA00022679"/>
    </source>
</evidence>
<dbReference type="SMART" id="SM00220">
    <property type="entry name" value="S_TKc"/>
    <property type="match status" value="1"/>
</dbReference>
<name>A0ABV5KLK0_9BACL</name>
<dbReference type="GO" id="GO:0004674">
    <property type="term" value="F:protein serine/threonine kinase activity"/>
    <property type="evidence" value="ECO:0007669"/>
    <property type="project" value="UniProtKB-KW"/>
</dbReference>
<dbReference type="EC" id="2.7.11.1" evidence="2"/>
<comment type="catalytic activity">
    <reaction evidence="9">
        <text>L-seryl-[protein] + ATP = O-phospho-L-seryl-[protein] + ADP + H(+)</text>
        <dbReference type="Rhea" id="RHEA:17989"/>
        <dbReference type="Rhea" id="RHEA-COMP:9863"/>
        <dbReference type="Rhea" id="RHEA-COMP:11604"/>
        <dbReference type="ChEBI" id="CHEBI:15378"/>
        <dbReference type="ChEBI" id="CHEBI:29999"/>
        <dbReference type="ChEBI" id="CHEBI:30616"/>
        <dbReference type="ChEBI" id="CHEBI:83421"/>
        <dbReference type="ChEBI" id="CHEBI:456216"/>
        <dbReference type="EC" id="2.7.11.1"/>
    </reaction>
</comment>
<keyword evidence="11" id="KW-0472">Membrane</keyword>
<gene>
    <name evidence="13" type="ORF">ACFFSY_03560</name>
</gene>
<evidence type="ECO:0000256" key="1">
    <source>
        <dbReference type="ARBA" id="ARBA00010886"/>
    </source>
</evidence>
<keyword evidence="4" id="KW-0808">Transferase</keyword>
<organism evidence="13 14">
    <name type="scientific">Paenibacillus aurantiacus</name>
    <dbReference type="NCBI Taxonomy" id="1936118"/>
    <lineage>
        <taxon>Bacteria</taxon>
        <taxon>Bacillati</taxon>
        <taxon>Bacillota</taxon>
        <taxon>Bacilli</taxon>
        <taxon>Bacillales</taxon>
        <taxon>Paenibacillaceae</taxon>
        <taxon>Paenibacillus</taxon>
    </lineage>
</organism>
<dbReference type="InterPro" id="IPR050660">
    <property type="entry name" value="NEK_Ser/Thr_kinase"/>
</dbReference>
<dbReference type="InterPro" id="IPR000719">
    <property type="entry name" value="Prot_kinase_dom"/>
</dbReference>
<dbReference type="InterPro" id="IPR011009">
    <property type="entry name" value="Kinase-like_dom_sf"/>
</dbReference>
<proteinExistence type="inferred from homology"/>